<dbReference type="InterPro" id="IPR011990">
    <property type="entry name" value="TPR-like_helical_dom_sf"/>
</dbReference>
<accession>A0A090Q3P0</accession>
<dbReference type="Gene3D" id="1.25.40.10">
    <property type="entry name" value="Tetratricopeptide repeat domain"/>
    <property type="match status" value="2"/>
</dbReference>
<dbReference type="STRING" id="319236.BST91_08420"/>
<dbReference type="PROSITE" id="PS51257">
    <property type="entry name" value="PROKAR_LIPOPROTEIN"/>
    <property type="match status" value="1"/>
</dbReference>
<evidence type="ECO:0008006" key="5">
    <source>
        <dbReference type="Google" id="ProtNLM"/>
    </source>
</evidence>
<keyword evidence="2" id="KW-0732">Signal</keyword>
<comment type="caution">
    <text evidence="3">The sequence shown here is derived from an EMBL/GenBank/DDBJ whole genome shotgun (WGS) entry which is preliminary data.</text>
</comment>
<evidence type="ECO:0000313" key="3">
    <source>
        <dbReference type="EMBL" id="GAK96353.1"/>
    </source>
</evidence>
<dbReference type="InterPro" id="IPR019734">
    <property type="entry name" value="TPR_rpt"/>
</dbReference>
<gene>
    <name evidence="3" type="ORF">JCM19294_1866</name>
</gene>
<protein>
    <recommendedName>
        <fullName evidence="5">Cell surface protein</fullName>
    </recommendedName>
</protein>
<dbReference type="eggNOG" id="COG3063">
    <property type="taxonomic scope" value="Bacteria"/>
</dbReference>
<dbReference type="SUPFAM" id="SSF48452">
    <property type="entry name" value="TPR-like"/>
    <property type="match status" value="2"/>
</dbReference>
<dbReference type="AlphaFoldDB" id="A0A090Q3P0"/>
<evidence type="ECO:0000313" key="4">
    <source>
        <dbReference type="Proteomes" id="UP000029221"/>
    </source>
</evidence>
<dbReference type="Proteomes" id="UP000029221">
    <property type="component" value="Unassembled WGS sequence"/>
</dbReference>
<dbReference type="SMART" id="SM00028">
    <property type="entry name" value="TPR"/>
    <property type="match status" value="2"/>
</dbReference>
<keyword evidence="4" id="KW-1185">Reference proteome</keyword>
<proteinExistence type="predicted"/>
<feature type="signal peptide" evidence="2">
    <location>
        <begin position="1"/>
        <end position="21"/>
    </location>
</feature>
<dbReference type="RefSeq" id="WP_042277620.1">
    <property type="nucleotide sequence ID" value="NZ_BBML01000002.1"/>
</dbReference>
<dbReference type="EMBL" id="BBML01000002">
    <property type="protein sequence ID" value="GAK96353.1"/>
    <property type="molecule type" value="Genomic_DNA"/>
</dbReference>
<sequence length="425" mass="48687">MKTAIYSLLAMLLAMSISCENTFKTGDEYTEYLNHTPDLKSQLEDALFWTNKINKTPNQHPYYVKRANVYSSLFDLTAKIEYLKLAEADLNKAVELTQNREPGYLRSLASNYISQHRFKEALTLLEDAENIGDGLLATQKMLFDVHLELGNYSLAEKQLDAIRNDGGFDYFIRVAKWEDHKGNLDNAIFNMEKATKIAESSNLSSLKYWSYTNLADFYGHAGEIEKSYNHYLKALELKPEDAYAKKGIAWILYSHENKVSDANDIIDHCLSYYKSPDLYLLKAEISEYSGNAVEKETALNQYKLLSKDENYGDMYNAYDIAIFIDEIKQPEVALEIAKVEVENRPTPMAYDLLAWSYFNLGETEKAIEIIDDKVYGKTFEPVALFHMANIYKNVNRAEIVQEMKKELLASSYELGPVTTSKIKTL</sequence>
<feature type="repeat" description="TPR" evidence="1">
    <location>
        <begin position="208"/>
        <end position="241"/>
    </location>
</feature>
<dbReference type="PROSITE" id="PS50005">
    <property type="entry name" value="TPR"/>
    <property type="match status" value="1"/>
</dbReference>
<evidence type="ECO:0000256" key="1">
    <source>
        <dbReference type="PROSITE-ProRule" id="PRU00339"/>
    </source>
</evidence>
<evidence type="ECO:0000256" key="2">
    <source>
        <dbReference type="SAM" id="SignalP"/>
    </source>
</evidence>
<organism evidence="3 4">
    <name type="scientific">Nonlabens tegetincola</name>
    <dbReference type="NCBI Taxonomy" id="323273"/>
    <lineage>
        <taxon>Bacteria</taxon>
        <taxon>Pseudomonadati</taxon>
        <taxon>Bacteroidota</taxon>
        <taxon>Flavobacteriia</taxon>
        <taxon>Flavobacteriales</taxon>
        <taxon>Flavobacteriaceae</taxon>
        <taxon>Nonlabens</taxon>
    </lineage>
</organism>
<reference evidence="3" key="1">
    <citation type="journal article" date="2014" name="Genome Announc.">
        <title>Draft Genome Sequences of Marine Flavobacterium Nonlabens Strains NR17, NR24, NR27, NR32, NR33, and Ara13.</title>
        <authorList>
            <person name="Nakanishi M."/>
            <person name="Meirelles P."/>
            <person name="Suzuki R."/>
            <person name="Takatani N."/>
            <person name="Mino S."/>
            <person name="Suda W."/>
            <person name="Oshima K."/>
            <person name="Hattori M."/>
            <person name="Ohkuma M."/>
            <person name="Hosokawa M."/>
            <person name="Miyashita K."/>
            <person name="Thompson F.L."/>
            <person name="Niwa A."/>
            <person name="Sawabe T."/>
            <person name="Sawabe T."/>
        </authorList>
    </citation>
    <scope>NUCLEOTIDE SEQUENCE [LARGE SCALE GENOMIC DNA]</scope>
    <source>
        <strain evidence="3">JCM 19294</strain>
    </source>
</reference>
<feature type="chain" id="PRO_5001861511" description="Cell surface protein" evidence="2">
    <location>
        <begin position="22"/>
        <end position="425"/>
    </location>
</feature>
<keyword evidence="1" id="KW-0802">TPR repeat</keyword>
<dbReference type="Pfam" id="PF13181">
    <property type="entry name" value="TPR_8"/>
    <property type="match status" value="2"/>
</dbReference>
<name>A0A090Q3P0_9FLAO</name>